<name>A0ABU2N6V1_9PSEU</name>
<reference evidence="2" key="1">
    <citation type="submission" date="2023-07" db="EMBL/GenBank/DDBJ databases">
        <title>30 novel species of actinomycetes from the DSMZ collection.</title>
        <authorList>
            <person name="Nouioui I."/>
        </authorList>
    </citation>
    <scope>NUCLEOTIDE SEQUENCE [LARGE SCALE GENOMIC DNA]</scope>
    <source>
        <strain evidence="2">DSM 45834</strain>
    </source>
</reference>
<dbReference type="Proteomes" id="UP001183202">
    <property type="component" value="Unassembled WGS sequence"/>
</dbReference>
<organism evidence="1 2">
    <name type="scientific">Pseudonocardia charpentierae</name>
    <dbReference type="NCBI Taxonomy" id="3075545"/>
    <lineage>
        <taxon>Bacteria</taxon>
        <taxon>Bacillati</taxon>
        <taxon>Actinomycetota</taxon>
        <taxon>Actinomycetes</taxon>
        <taxon>Pseudonocardiales</taxon>
        <taxon>Pseudonocardiaceae</taxon>
        <taxon>Pseudonocardia</taxon>
    </lineage>
</organism>
<dbReference type="Gene3D" id="3.30.1330.40">
    <property type="entry name" value="RutC-like"/>
    <property type="match status" value="1"/>
</dbReference>
<dbReference type="CDD" id="cd06154">
    <property type="entry name" value="YjgF_YER057c_UK114_like_6"/>
    <property type="match status" value="1"/>
</dbReference>
<dbReference type="EMBL" id="JAVREJ010000003">
    <property type="protein sequence ID" value="MDT0349287.1"/>
    <property type="molecule type" value="Genomic_DNA"/>
</dbReference>
<dbReference type="RefSeq" id="WP_311555283.1">
    <property type="nucleotide sequence ID" value="NZ_JAVREJ010000003.1"/>
</dbReference>
<accession>A0ABU2N6V1</accession>
<dbReference type="InterPro" id="IPR006175">
    <property type="entry name" value="YjgF/YER057c/UK114"/>
</dbReference>
<evidence type="ECO:0000313" key="1">
    <source>
        <dbReference type="EMBL" id="MDT0349287.1"/>
    </source>
</evidence>
<comment type="caution">
    <text evidence="1">The sequence shown here is derived from an EMBL/GenBank/DDBJ whole genome shotgun (WGS) entry which is preliminary data.</text>
</comment>
<evidence type="ECO:0000313" key="2">
    <source>
        <dbReference type="Proteomes" id="UP001183202"/>
    </source>
</evidence>
<protein>
    <submittedName>
        <fullName evidence="1">RidA family protein</fullName>
    </submittedName>
</protein>
<dbReference type="Pfam" id="PF01042">
    <property type="entry name" value="Ribonuc_L-PSP"/>
    <property type="match status" value="1"/>
</dbReference>
<sequence length="223" mass="23908">MPLPQRRRVSSGSPFETTIGFSRALRVADRVLVSGTAPVFPDGSCPDDVALQARRCFAIIETALAEAGAALRDVVRSRVFLVDPADADAVSAVHGEIYGDALPAATMVAVSALLDPRWKVEIEAEAVVPPSSLTLALVVDLAADAVAPFDTYERRVLPLLERHGGRLDRRLRTADGRAEVHVLSFADRAGYDAYLADPDRAAAGRLLDGLDVQRRLLEVDDVG</sequence>
<keyword evidence="2" id="KW-1185">Reference proteome</keyword>
<dbReference type="PANTHER" id="PTHR43857">
    <property type="entry name" value="BLR7761 PROTEIN"/>
    <property type="match status" value="1"/>
</dbReference>
<proteinExistence type="predicted"/>
<dbReference type="InterPro" id="IPR035959">
    <property type="entry name" value="RutC-like_sf"/>
</dbReference>
<dbReference type="SUPFAM" id="SSF55298">
    <property type="entry name" value="YjgF-like"/>
    <property type="match status" value="1"/>
</dbReference>
<dbReference type="PANTHER" id="PTHR43857:SF1">
    <property type="entry name" value="YJGH FAMILY PROTEIN"/>
    <property type="match status" value="1"/>
</dbReference>
<gene>
    <name evidence="1" type="ORF">RM445_07080</name>
</gene>